<protein>
    <submittedName>
        <fullName evidence="1">Uncharacterized protein</fullName>
    </submittedName>
</protein>
<reference evidence="2" key="1">
    <citation type="journal article" date="2014" name="Genome Announc.">
        <title>Draft genome sequence of the formaldehyde-resistant fungus Byssochlamys spectabilis No. 5 (anamorph Paecilomyces variotii No. 5) (NBRC109023).</title>
        <authorList>
            <person name="Oka T."/>
            <person name="Ekino K."/>
            <person name="Fukuda K."/>
            <person name="Nomura Y."/>
        </authorList>
    </citation>
    <scope>NUCLEOTIDE SEQUENCE [LARGE SCALE GENOMIC DNA]</scope>
    <source>
        <strain evidence="2">No. 5 / NBRC 109023</strain>
    </source>
</reference>
<proteinExistence type="predicted"/>
<name>V5G095_BYSSN</name>
<dbReference type="EMBL" id="BAUL01000086">
    <property type="protein sequence ID" value="GAD94312.1"/>
    <property type="molecule type" value="Genomic_DNA"/>
</dbReference>
<evidence type="ECO:0000313" key="2">
    <source>
        <dbReference type="Proteomes" id="UP000018001"/>
    </source>
</evidence>
<accession>V5G095</accession>
<sequence length="274" mass="30740">MPHRQHCERWILVCSWRCWPVAIGSGRRSSDPSTAVFACRSPASCELGHGLSPDHHLFRAAPPPESPTRRIIQLRRLRDVFFQAWTDLVFVTVAISPKRIPGEEGHVMKTLLDGRCLASPTSIAVISGSSKRQVVLNALGFIPAFNELNSWLPKVKSSVFDIIFPEFIMQEHMPLFSCSGMEPRCLSVPLQSLFLLTSCKIPRLRTSSIPDPENPDRILLRASYGSSPNILASGRMAEYGNLLDNKRTIREGLFANKFVARDTASFRRIDTERP</sequence>
<organism evidence="1 2">
    <name type="scientific">Byssochlamys spectabilis (strain No. 5 / NBRC 109023)</name>
    <name type="common">Paecilomyces variotii</name>
    <dbReference type="NCBI Taxonomy" id="1356009"/>
    <lineage>
        <taxon>Eukaryota</taxon>
        <taxon>Fungi</taxon>
        <taxon>Dikarya</taxon>
        <taxon>Ascomycota</taxon>
        <taxon>Pezizomycotina</taxon>
        <taxon>Eurotiomycetes</taxon>
        <taxon>Eurotiomycetidae</taxon>
        <taxon>Eurotiales</taxon>
        <taxon>Thermoascaceae</taxon>
        <taxon>Paecilomyces</taxon>
    </lineage>
</organism>
<comment type="caution">
    <text evidence="1">The sequence shown here is derived from an EMBL/GenBank/DDBJ whole genome shotgun (WGS) entry which is preliminary data.</text>
</comment>
<gene>
    <name evidence="1" type="ORF">PVAR5_2937</name>
</gene>
<dbReference type="HOGENOM" id="CLU_1015622_0_0_1"/>
<dbReference type="AlphaFoldDB" id="V5G095"/>
<keyword evidence="2" id="KW-1185">Reference proteome</keyword>
<evidence type="ECO:0000313" key="1">
    <source>
        <dbReference type="EMBL" id="GAD94312.1"/>
    </source>
</evidence>
<dbReference type="Proteomes" id="UP000018001">
    <property type="component" value="Unassembled WGS sequence"/>
</dbReference>
<dbReference type="InParanoid" id="V5G095"/>